<dbReference type="NCBIfam" id="NF001567">
    <property type="entry name" value="PRK00389.1"/>
    <property type="match status" value="1"/>
</dbReference>
<dbReference type="EC" id="2.1.2.10" evidence="7"/>
<reference evidence="10 11" key="1">
    <citation type="journal article" date="2023" name="Commun. Biol.">
        <title>Reorganization of the ancestral sex-determining regions during the evolution of trioecy in Pleodorina starrii.</title>
        <authorList>
            <person name="Takahashi K."/>
            <person name="Suzuki S."/>
            <person name="Kawai-Toyooka H."/>
            <person name="Yamamoto K."/>
            <person name="Hamaji T."/>
            <person name="Ootsuki R."/>
            <person name="Yamaguchi H."/>
            <person name="Kawachi M."/>
            <person name="Higashiyama T."/>
            <person name="Nozaki H."/>
        </authorList>
    </citation>
    <scope>NUCLEOTIDE SEQUENCE [LARGE SCALE GENOMIC DNA]</scope>
    <source>
        <strain evidence="10 11">NIES-4479</strain>
    </source>
</reference>
<keyword evidence="7" id="KW-0496">Mitochondrion</keyword>
<evidence type="ECO:0000259" key="8">
    <source>
        <dbReference type="Pfam" id="PF01571"/>
    </source>
</evidence>
<dbReference type="Gene3D" id="4.10.1250.10">
    <property type="entry name" value="Aminomethyltransferase fragment"/>
    <property type="match status" value="1"/>
</dbReference>
<dbReference type="GO" id="GO:0005739">
    <property type="term" value="C:mitochondrion"/>
    <property type="evidence" value="ECO:0007669"/>
    <property type="project" value="UniProtKB-SubCell"/>
</dbReference>
<evidence type="ECO:0000256" key="1">
    <source>
        <dbReference type="ARBA" id="ARBA00008609"/>
    </source>
</evidence>
<dbReference type="NCBIfam" id="TIGR00528">
    <property type="entry name" value="gcvT"/>
    <property type="match status" value="1"/>
</dbReference>
<evidence type="ECO:0000259" key="9">
    <source>
        <dbReference type="Pfam" id="PF08669"/>
    </source>
</evidence>
<organism evidence="10 11">
    <name type="scientific">Pleodorina starrii</name>
    <dbReference type="NCBI Taxonomy" id="330485"/>
    <lineage>
        <taxon>Eukaryota</taxon>
        <taxon>Viridiplantae</taxon>
        <taxon>Chlorophyta</taxon>
        <taxon>core chlorophytes</taxon>
        <taxon>Chlorophyceae</taxon>
        <taxon>CS clade</taxon>
        <taxon>Chlamydomonadales</taxon>
        <taxon>Volvocaceae</taxon>
        <taxon>Pleodorina</taxon>
    </lineage>
</organism>
<dbReference type="Pfam" id="PF01571">
    <property type="entry name" value="GCV_T"/>
    <property type="match status" value="1"/>
</dbReference>
<keyword evidence="11" id="KW-1185">Reference proteome</keyword>
<dbReference type="PIRSF" id="PIRSF006487">
    <property type="entry name" value="GcvT"/>
    <property type="match status" value="1"/>
</dbReference>
<evidence type="ECO:0000256" key="6">
    <source>
        <dbReference type="PIRSR" id="PIRSR006487-1"/>
    </source>
</evidence>
<evidence type="ECO:0000256" key="7">
    <source>
        <dbReference type="RuleBase" id="RU003981"/>
    </source>
</evidence>
<evidence type="ECO:0000313" key="11">
    <source>
        <dbReference type="Proteomes" id="UP001165080"/>
    </source>
</evidence>
<proteinExistence type="inferred from homology"/>
<dbReference type="InterPro" id="IPR027266">
    <property type="entry name" value="TrmE/GcvT-like"/>
</dbReference>
<evidence type="ECO:0000256" key="2">
    <source>
        <dbReference type="ARBA" id="ARBA00011690"/>
    </source>
</evidence>
<feature type="domain" description="Aminomethyltransferase C-terminal" evidence="9">
    <location>
        <begin position="330"/>
        <end position="407"/>
    </location>
</feature>
<dbReference type="GO" id="GO:0006546">
    <property type="term" value="P:glycine catabolic process"/>
    <property type="evidence" value="ECO:0007669"/>
    <property type="project" value="InterPro"/>
</dbReference>
<dbReference type="InterPro" id="IPR028896">
    <property type="entry name" value="GcvT/YgfZ/DmdA"/>
</dbReference>
<dbReference type="PANTHER" id="PTHR43757">
    <property type="entry name" value="AMINOMETHYLTRANSFERASE"/>
    <property type="match status" value="1"/>
</dbReference>
<dbReference type="InterPro" id="IPR006222">
    <property type="entry name" value="GCVT_N"/>
</dbReference>
<accession>A0A9W6BFA7</accession>
<dbReference type="FunFam" id="3.30.70.1400:FF:000001">
    <property type="entry name" value="Aminomethyltransferase"/>
    <property type="match status" value="1"/>
</dbReference>
<protein>
    <recommendedName>
        <fullName evidence="7">Aminomethyltransferase</fullName>
        <ecNumber evidence="7">2.1.2.10</ecNumber>
    </recommendedName>
    <alternativeName>
        <fullName evidence="7">Glycine cleavage system T protein</fullName>
    </alternativeName>
</protein>
<dbReference type="InterPro" id="IPR013977">
    <property type="entry name" value="GcvT_C"/>
</dbReference>
<dbReference type="Gene3D" id="3.30.1360.120">
    <property type="entry name" value="Probable tRNA modification gtpase trme, domain 1"/>
    <property type="match status" value="1"/>
</dbReference>
<dbReference type="GO" id="GO:0008483">
    <property type="term" value="F:transaminase activity"/>
    <property type="evidence" value="ECO:0007669"/>
    <property type="project" value="UniProtKB-KW"/>
</dbReference>
<gene>
    <name evidence="10" type="primary">PLESTMB000542</name>
    <name evidence="10" type="ORF">PLESTB_000453900</name>
</gene>
<evidence type="ECO:0000256" key="4">
    <source>
        <dbReference type="ARBA" id="ARBA00022679"/>
    </source>
</evidence>
<dbReference type="AlphaFoldDB" id="A0A9W6BFA7"/>
<dbReference type="InterPro" id="IPR006223">
    <property type="entry name" value="GcvT"/>
</dbReference>
<name>A0A9W6BFA7_9CHLO</name>
<comment type="caution">
    <text evidence="10">The sequence shown here is derived from an EMBL/GenBank/DDBJ whole genome shotgun (WGS) entry which is preliminary data.</text>
</comment>
<dbReference type="Gene3D" id="3.30.70.1400">
    <property type="entry name" value="Aminomethyltransferase beta-barrel domains"/>
    <property type="match status" value="1"/>
</dbReference>
<evidence type="ECO:0000256" key="3">
    <source>
        <dbReference type="ARBA" id="ARBA00022576"/>
    </source>
</evidence>
<comment type="similarity">
    <text evidence="1 7">Belongs to the GcvT family.</text>
</comment>
<dbReference type="Gene3D" id="2.40.30.110">
    <property type="entry name" value="Aminomethyltransferase beta-barrel domains"/>
    <property type="match status" value="1"/>
</dbReference>
<dbReference type="SUPFAM" id="SSF101790">
    <property type="entry name" value="Aminomethyltransferase beta-barrel domain"/>
    <property type="match status" value="1"/>
</dbReference>
<keyword evidence="4 7" id="KW-0808">Transferase</keyword>
<dbReference type="FunFam" id="2.40.30.110:FF:000002">
    <property type="entry name" value="Aminomethyltransferase"/>
    <property type="match status" value="1"/>
</dbReference>
<dbReference type="GO" id="GO:0005960">
    <property type="term" value="C:glycine cleavage complex"/>
    <property type="evidence" value="ECO:0007669"/>
    <property type="project" value="InterPro"/>
</dbReference>
<dbReference type="SUPFAM" id="SSF103025">
    <property type="entry name" value="Folate-binding domain"/>
    <property type="match status" value="1"/>
</dbReference>
<comment type="subcellular location">
    <subcellularLocation>
        <location evidence="7">Mitochondrion</location>
    </subcellularLocation>
</comment>
<dbReference type="PANTHER" id="PTHR43757:SF2">
    <property type="entry name" value="AMINOMETHYLTRANSFERASE, MITOCHONDRIAL"/>
    <property type="match status" value="1"/>
</dbReference>
<comment type="subunit">
    <text evidence="2 7">The glycine cleavage system is composed of four proteins: P, T, L and H.</text>
</comment>
<evidence type="ECO:0000313" key="10">
    <source>
        <dbReference type="EMBL" id="GLC50988.1"/>
    </source>
</evidence>
<dbReference type="OrthoDB" id="10263536at2759"/>
<dbReference type="EMBL" id="BRXU01000004">
    <property type="protein sequence ID" value="GLC50988.1"/>
    <property type="molecule type" value="Genomic_DNA"/>
</dbReference>
<comment type="catalytic activity">
    <reaction evidence="5 7">
        <text>N(6)-[(R)-S(8)-aminomethyldihydrolipoyl]-L-lysyl-[protein] + (6S)-5,6,7,8-tetrahydrofolate = N(6)-[(R)-dihydrolipoyl]-L-lysyl-[protein] + (6R)-5,10-methylene-5,6,7,8-tetrahydrofolate + NH4(+)</text>
        <dbReference type="Rhea" id="RHEA:16945"/>
        <dbReference type="Rhea" id="RHEA-COMP:10475"/>
        <dbReference type="Rhea" id="RHEA-COMP:10492"/>
        <dbReference type="ChEBI" id="CHEBI:15636"/>
        <dbReference type="ChEBI" id="CHEBI:28938"/>
        <dbReference type="ChEBI" id="CHEBI:57453"/>
        <dbReference type="ChEBI" id="CHEBI:83100"/>
        <dbReference type="ChEBI" id="CHEBI:83143"/>
        <dbReference type="EC" id="2.1.2.10"/>
    </reaction>
</comment>
<feature type="binding site" evidence="6">
    <location>
        <position position="244"/>
    </location>
    <ligand>
        <name>substrate</name>
    </ligand>
</feature>
<feature type="domain" description="GCVT N-terminal" evidence="8">
    <location>
        <begin position="49"/>
        <end position="306"/>
    </location>
</feature>
<keyword evidence="3 7" id="KW-0032">Aminotransferase</keyword>
<keyword evidence="7" id="KW-0809">Transit peptide</keyword>
<dbReference type="GO" id="GO:0004047">
    <property type="term" value="F:aminomethyltransferase activity"/>
    <property type="evidence" value="ECO:0007669"/>
    <property type="project" value="UniProtKB-EC"/>
</dbReference>
<dbReference type="InterPro" id="IPR029043">
    <property type="entry name" value="GcvT/YgfZ_C"/>
</dbReference>
<comment type="function">
    <text evidence="7">The glycine cleavage system catalyzes the degradation of glycine.</text>
</comment>
<dbReference type="Proteomes" id="UP001165080">
    <property type="component" value="Unassembled WGS sequence"/>
</dbReference>
<evidence type="ECO:0000256" key="5">
    <source>
        <dbReference type="ARBA" id="ARBA00047665"/>
    </source>
</evidence>
<dbReference type="Pfam" id="PF08669">
    <property type="entry name" value="GCV_T_C"/>
    <property type="match status" value="1"/>
</dbReference>
<sequence>MSSTRRFLTLLPQLGRAGALRASEHATATGSLVFSRGFADDADLKKTVLYDFHVANGGKMVPFAGWAMPIQYKDSIMESTIHCRKNASLFDVSHMCGLTLKGKDAIQFLEGLVVGDIRGLKDGTGSLSVFTNEQGGIIDDTVITKVNSEEVYVVVNAGCREKDLAHLDKHLQAAKSKGLDVSLTVHDDRSLLALQGPAAHQVVGALAPGVDLGAMYFSDFRTFDVAGIPCWVTRTGYTGEDGFEISVPSTHAVALAEKLTANERVRLAGLGPRDSLRLEAGLCLYGNDLTEELTPVEAGLAWTISKRRREAYDFLGGDVIRKQLAEGVSKRRVGFVSSGAPARQHSVVTTPEGKVVGEVTSGAFSPCLKKNIAMGYVEKDYAKAGTALKVEVRGKQNDALVTKMPFVPTPYYKRPDPAKK</sequence>